<dbReference type="Gene3D" id="1.10.287.1060">
    <property type="entry name" value="ESAT-6-like"/>
    <property type="match status" value="1"/>
</dbReference>
<gene>
    <name evidence="1" type="ORF">HNR07_001759</name>
</gene>
<evidence type="ECO:0000313" key="1">
    <source>
        <dbReference type="EMBL" id="MBB5490622.1"/>
    </source>
</evidence>
<evidence type="ECO:0000313" key="2">
    <source>
        <dbReference type="Proteomes" id="UP000579647"/>
    </source>
</evidence>
<comment type="caution">
    <text evidence="1">The sequence shown here is derived from an EMBL/GenBank/DDBJ whole genome shotgun (WGS) entry which is preliminary data.</text>
</comment>
<dbReference type="EMBL" id="JACHDO010000001">
    <property type="protein sequence ID" value="MBB5490622.1"/>
    <property type="molecule type" value="Genomic_DNA"/>
</dbReference>
<proteinExistence type="predicted"/>
<dbReference type="InterPro" id="IPR036689">
    <property type="entry name" value="ESAT-6-like_sf"/>
</dbReference>
<dbReference type="Proteomes" id="UP000579647">
    <property type="component" value="Unassembled WGS sequence"/>
</dbReference>
<dbReference type="SUPFAM" id="SSF140453">
    <property type="entry name" value="EsxAB dimer-like"/>
    <property type="match status" value="1"/>
</dbReference>
<organism evidence="1 2">
    <name type="scientific">Nocardiopsis metallicus</name>
    <dbReference type="NCBI Taxonomy" id="179819"/>
    <lineage>
        <taxon>Bacteria</taxon>
        <taxon>Bacillati</taxon>
        <taxon>Actinomycetota</taxon>
        <taxon>Actinomycetes</taxon>
        <taxon>Streptosporangiales</taxon>
        <taxon>Nocardiopsidaceae</taxon>
        <taxon>Nocardiopsis</taxon>
    </lineage>
</organism>
<protein>
    <submittedName>
        <fullName evidence="1">Uncharacterized protein YukE</fullName>
    </submittedName>
</protein>
<keyword evidence="2" id="KW-1185">Reference proteome</keyword>
<name>A0A840W3H2_9ACTN</name>
<sequence length="98" mass="11142">MSVSKYEVGADIDQLEQLSTDQRQYLGYFQAIMQEIDAQTKDTVAKFEGGDEAFQARAAEFNNAFEMTNRGFSRMIDAVDGTVDGYRETKSYLNNLFE</sequence>
<reference evidence="1 2" key="1">
    <citation type="submission" date="2020-08" db="EMBL/GenBank/DDBJ databases">
        <title>Sequencing the genomes of 1000 actinobacteria strains.</title>
        <authorList>
            <person name="Klenk H.-P."/>
        </authorList>
    </citation>
    <scope>NUCLEOTIDE SEQUENCE [LARGE SCALE GENOMIC DNA]</scope>
    <source>
        <strain evidence="1 2">DSM 44598</strain>
    </source>
</reference>
<accession>A0A840W3H2</accession>
<dbReference type="RefSeq" id="WP_184364169.1">
    <property type="nucleotide sequence ID" value="NZ_BAAAKM010000038.1"/>
</dbReference>
<dbReference type="AlphaFoldDB" id="A0A840W3H2"/>